<dbReference type="GO" id="GO:0008478">
    <property type="term" value="F:pyridoxal kinase activity"/>
    <property type="evidence" value="ECO:0007669"/>
    <property type="project" value="UniProtKB-EC"/>
</dbReference>
<dbReference type="NCBIfam" id="TIGR00687">
    <property type="entry name" value="pyridox_kin"/>
    <property type="match status" value="1"/>
</dbReference>
<accession>A0A5Q0TEM3</accession>
<dbReference type="EMBL" id="CP045699">
    <property type="protein sequence ID" value="QGA64616.1"/>
    <property type="molecule type" value="Genomic_DNA"/>
</dbReference>
<dbReference type="RefSeq" id="WP_153446685.1">
    <property type="nucleotide sequence ID" value="NZ_CP045699.1"/>
</dbReference>
<gene>
    <name evidence="7" type="ORF">GFB47_03835</name>
</gene>
<dbReference type="PANTHER" id="PTHR10534">
    <property type="entry name" value="PYRIDOXAL KINASE"/>
    <property type="match status" value="1"/>
</dbReference>
<evidence type="ECO:0000313" key="7">
    <source>
        <dbReference type="EMBL" id="QGA64616.1"/>
    </source>
</evidence>
<keyword evidence="2 7" id="KW-0808">Transferase</keyword>
<evidence type="ECO:0000313" key="8">
    <source>
        <dbReference type="Proteomes" id="UP000348942"/>
    </source>
</evidence>
<evidence type="ECO:0000256" key="4">
    <source>
        <dbReference type="ARBA" id="ARBA00022777"/>
    </source>
</evidence>
<dbReference type="PANTHER" id="PTHR10534:SF2">
    <property type="entry name" value="PYRIDOXAL KINASE"/>
    <property type="match status" value="1"/>
</dbReference>
<keyword evidence="4 7" id="KW-0418">Kinase</keyword>
<dbReference type="GO" id="GO:0005829">
    <property type="term" value="C:cytosol"/>
    <property type="evidence" value="ECO:0007669"/>
    <property type="project" value="TreeGrafter"/>
</dbReference>
<feature type="domain" description="Pyridoxamine kinase/Phosphomethylpyrimidine kinase" evidence="6">
    <location>
        <begin position="87"/>
        <end position="257"/>
    </location>
</feature>
<dbReference type="Proteomes" id="UP000348942">
    <property type="component" value="Chromosome 1"/>
</dbReference>
<dbReference type="GO" id="GO:0005524">
    <property type="term" value="F:ATP binding"/>
    <property type="evidence" value="ECO:0007669"/>
    <property type="project" value="UniProtKB-KW"/>
</dbReference>
<dbReference type="GO" id="GO:0009443">
    <property type="term" value="P:pyridoxal 5'-phosphate salvage"/>
    <property type="evidence" value="ECO:0007669"/>
    <property type="project" value="InterPro"/>
</dbReference>
<dbReference type="EC" id="2.7.1.35" evidence="1"/>
<reference evidence="7 8" key="1">
    <citation type="submission" date="2019-10" db="EMBL/GenBank/DDBJ databases">
        <title>Vibrio sp. nov., isolated from Coralline algae surface.</title>
        <authorList>
            <person name="Geng Y."/>
            <person name="Zhang X."/>
        </authorList>
    </citation>
    <scope>NUCLEOTIDE SEQUENCE [LARGE SCALE GENOMIC DNA]</scope>
    <source>
        <strain evidence="7 8">SM1977</strain>
    </source>
</reference>
<organism evidence="7 8">
    <name type="scientific">Vibrio algicola</name>
    <dbReference type="NCBI Taxonomy" id="2662262"/>
    <lineage>
        <taxon>Bacteria</taxon>
        <taxon>Pseudomonadati</taxon>
        <taxon>Pseudomonadota</taxon>
        <taxon>Gammaproteobacteria</taxon>
        <taxon>Vibrionales</taxon>
        <taxon>Vibrionaceae</taxon>
        <taxon>Vibrio</taxon>
    </lineage>
</organism>
<name>A0A5Q0TEM3_9VIBR</name>
<dbReference type="InterPro" id="IPR013749">
    <property type="entry name" value="PM/HMP-P_kinase-1"/>
</dbReference>
<keyword evidence="8" id="KW-1185">Reference proteome</keyword>
<dbReference type="CDD" id="cd01173">
    <property type="entry name" value="pyridoxal_pyridoxamine_kinase"/>
    <property type="match status" value="1"/>
</dbReference>
<dbReference type="Gene3D" id="3.40.1190.20">
    <property type="match status" value="1"/>
</dbReference>
<keyword evidence="5" id="KW-0067">ATP-binding</keyword>
<dbReference type="AlphaFoldDB" id="A0A5Q0TEM3"/>
<sequence>MKSVISIQPHLVCGHAGNSSTIFPVQRMGVETWAINSLQCSDVSEHPVSFSCPAEIVSELVQALDRNERLNHCNAIISGYQSSLAHNQAVYQAVQLVKSHSVGALYVCHPSLNGESEAHPTDPEAHRYIVEQLMPLADVLICQPETLQQFTGTVIKDEQDAAHACQQALAKGPKIVLVSKVPCVADGSISMMLATPKNLYSVQRPWLEFAKEPVGVDDLLTAVYSACLVNRMSPVVALRHTNNALYGVLETTLDSGSDVLQTISAQYEFVEPTHDFAVLKHVF</sequence>
<protein>
    <recommendedName>
        <fullName evidence="1">pyridoxal kinase</fullName>
        <ecNumber evidence="1">2.7.1.35</ecNumber>
    </recommendedName>
</protein>
<dbReference type="InterPro" id="IPR004625">
    <property type="entry name" value="PyrdxlKinase"/>
</dbReference>
<dbReference type="Pfam" id="PF08543">
    <property type="entry name" value="Phos_pyr_kin"/>
    <property type="match status" value="1"/>
</dbReference>
<evidence type="ECO:0000256" key="3">
    <source>
        <dbReference type="ARBA" id="ARBA00022741"/>
    </source>
</evidence>
<dbReference type="InterPro" id="IPR029056">
    <property type="entry name" value="Ribokinase-like"/>
</dbReference>
<evidence type="ECO:0000259" key="6">
    <source>
        <dbReference type="Pfam" id="PF08543"/>
    </source>
</evidence>
<dbReference type="SUPFAM" id="SSF53613">
    <property type="entry name" value="Ribokinase-like"/>
    <property type="match status" value="1"/>
</dbReference>
<keyword evidence="3" id="KW-0547">Nucleotide-binding</keyword>
<proteinExistence type="predicted"/>
<evidence type="ECO:0000256" key="5">
    <source>
        <dbReference type="ARBA" id="ARBA00022840"/>
    </source>
</evidence>
<evidence type="ECO:0000256" key="1">
    <source>
        <dbReference type="ARBA" id="ARBA00012104"/>
    </source>
</evidence>
<evidence type="ECO:0000256" key="2">
    <source>
        <dbReference type="ARBA" id="ARBA00022679"/>
    </source>
</evidence>